<dbReference type="Pfam" id="PF03781">
    <property type="entry name" value="FGE-sulfatase"/>
    <property type="match status" value="1"/>
</dbReference>
<evidence type="ECO:0000259" key="1">
    <source>
        <dbReference type="Pfam" id="PF03781"/>
    </source>
</evidence>
<dbReference type="GO" id="GO:0120147">
    <property type="term" value="F:formylglycine-generating oxidase activity"/>
    <property type="evidence" value="ECO:0007669"/>
    <property type="project" value="TreeGrafter"/>
</dbReference>
<dbReference type="Gene3D" id="3.90.1580.10">
    <property type="entry name" value="paralog of FGE (formylglycine-generating enzyme)"/>
    <property type="match status" value="1"/>
</dbReference>
<dbReference type="InterPro" id="IPR042095">
    <property type="entry name" value="SUMF_sf"/>
</dbReference>
<sequence>MRVTPTAFGARARKAVFCVYIYKEQAMTTTHCQQTFQNANARSGPGRRAGKPVLAGMAAILSAISMQAQAVEMASLPQGEYRPLYSSQASPLEWVKAFRIDTTPVTNLEFAEFIRQHPQWSPDKIQKMFAEEGYLKHWLKENDQWMPKTIDAQSPVSNVSWFAAQAYCKAQGKRLPTIAEWEYAARASETKVDATKDKDFTQKILNWYAKPATAHLPAIKQDKPNYWGIYDMHGLIWEWTQDFNATVSSKLQTSNVENVEVDGRTVTLDLGAFCGAGAEGVADPSDYAAFMRYGFRSSLKAPFTLDTLGFRCAMDGAANP</sequence>
<dbReference type="InterPro" id="IPR051043">
    <property type="entry name" value="Sulfatase_Mod_Factor_Kinase"/>
</dbReference>
<evidence type="ECO:0000313" key="3">
    <source>
        <dbReference type="Proteomes" id="UP000608345"/>
    </source>
</evidence>
<dbReference type="EMBL" id="BMYS01000023">
    <property type="protein sequence ID" value="GGW94721.1"/>
    <property type="molecule type" value="Genomic_DNA"/>
</dbReference>
<reference evidence="2" key="1">
    <citation type="journal article" date="2014" name="Int. J. Syst. Evol. Microbiol.">
        <title>Complete genome sequence of Corynebacterium casei LMG S-19264T (=DSM 44701T), isolated from a smear-ripened cheese.</title>
        <authorList>
            <consortium name="US DOE Joint Genome Institute (JGI-PGF)"/>
            <person name="Walter F."/>
            <person name="Albersmeier A."/>
            <person name="Kalinowski J."/>
            <person name="Ruckert C."/>
        </authorList>
    </citation>
    <scope>NUCLEOTIDE SEQUENCE</scope>
    <source>
        <strain evidence="2">KCTC 23732</strain>
    </source>
</reference>
<organism evidence="2 3">
    <name type="scientific">Advenella faeciporci</name>
    <dbReference type="NCBI Taxonomy" id="797535"/>
    <lineage>
        <taxon>Bacteria</taxon>
        <taxon>Pseudomonadati</taxon>
        <taxon>Pseudomonadota</taxon>
        <taxon>Betaproteobacteria</taxon>
        <taxon>Burkholderiales</taxon>
        <taxon>Alcaligenaceae</taxon>
    </lineage>
</organism>
<reference evidence="2" key="2">
    <citation type="submission" date="2020-09" db="EMBL/GenBank/DDBJ databases">
        <authorList>
            <person name="Sun Q."/>
            <person name="Kim S."/>
        </authorList>
    </citation>
    <scope>NUCLEOTIDE SEQUENCE</scope>
    <source>
        <strain evidence="2">KCTC 23732</strain>
    </source>
</reference>
<dbReference type="InterPro" id="IPR005532">
    <property type="entry name" value="SUMF_dom"/>
</dbReference>
<evidence type="ECO:0000313" key="2">
    <source>
        <dbReference type="EMBL" id="GGW94721.1"/>
    </source>
</evidence>
<protein>
    <recommendedName>
        <fullName evidence="1">Sulfatase-modifying factor enzyme-like domain-containing protein</fullName>
    </recommendedName>
</protein>
<gene>
    <name evidence="2" type="ORF">GCM10011450_25690</name>
</gene>
<name>A0A918JSG8_9BURK</name>
<keyword evidence="3" id="KW-1185">Reference proteome</keyword>
<dbReference type="Proteomes" id="UP000608345">
    <property type="component" value="Unassembled WGS sequence"/>
</dbReference>
<dbReference type="AlphaFoldDB" id="A0A918JSG8"/>
<dbReference type="InterPro" id="IPR016187">
    <property type="entry name" value="CTDL_fold"/>
</dbReference>
<feature type="domain" description="Sulfatase-modifying factor enzyme-like" evidence="1">
    <location>
        <begin position="94"/>
        <end position="313"/>
    </location>
</feature>
<dbReference type="SUPFAM" id="SSF56436">
    <property type="entry name" value="C-type lectin-like"/>
    <property type="match status" value="1"/>
</dbReference>
<dbReference type="PANTHER" id="PTHR23150:SF19">
    <property type="entry name" value="FORMYLGLYCINE-GENERATING ENZYME"/>
    <property type="match status" value="1"/>
</dbReference>
<proteinExistence type="predicted"/>
<accession>A0A918JSG8</accession>
<dbReference type="PANTHER" id="PTHR23150">
    <property type="entry name" value="SULFATASE MODIFYING FACTOR 1, 2"/>
    <property type="match status" value="1"/>
</dbReference>
<comment type="caution">
    <text evidence="2">The sequence shown here is derived from an EMBL/GenBank/DDBJ whole genome shotgun (WGS) entry which is preliminary data.</text>
</comment>